<feature type="domain" description="HTH lacI-type" evidence="1">
    <location>
        <begin position="6"/>
        <end position="32"/>
    </location>
</feature>
<comment type="caution">
    <text evidence="2">The sequence shown here is derived from an EMBL/GenBank/DDBJ whole genome shotgun (WGS) entry which is preliminary data.</text>
</comment>
<dbReference type="GO" id="GO:0003677">
    <property type="term" value="F:DNA binding"/>
    <property type="evidence" value="ECO:0007669"/>
    <property type="project" value="InterPro"/>
</dbReference>
<sequence>MRRRPTVYDVAARAGVSIATVSFAFTQPERVKSWHWCALDLEPGRVAARLRIGPLESEIGAAAIDGAVPVTLRVESRAPSSGGPDDIALGVGPALGDRPLAVFDGRYLSTEVATGFTGRVIGLQALAGAVTLHEVRYTATP</sequence>
<protein>
    <recommendedName>
        <fullName evidence="1">HTH lacI-type domain-containing protein</fullName>
    </recommendedName>
</protein>
<reference evidence="2 3" key="1">
    <citation type="submission" date="2018-01" db="EMBL/GenBank/DDBJ databases">
        <title>Draft genome sequence of Salinispora sp. 13K206.</title>
        <authorList>
            <person name="Sahin N."/>
            <person name="Saygin H."/>
            <person name="Ay H."/>
        </authorList>
    </citation>
    <scope>NUCLEOTIDE SEQUENCE [LARGE SCALE GENOMIC DNA]</scope>
    <source>
        <strain evidence="2 3">13K206</strain>
    </source>
</reference>
<keyword evidence="3" id="KW-1185">Reference proteome</keyword>
<dbReference type="Gene3D" id="1.10.260.40">
    <property type="entry name" value="lambda repressor-like DNA-binding domains"/>
    <property type="match status" value="1"/>
</dbReference>
<evidence type="ECO:0000259" key="1">
    <source>
        <dbReference type="Pfam" id="PF00356"/>
    </source>
</evidence>
<evidence type="ECO:0000313" key="2">
    <source>
        <dbReference type="EMBL" id="PZG01520.1"/>
    </source>
</evidence>
<accession>A0A2W2DL01</accession>
<organism evidence="2 3">
    <name type="scientific">Micromonospora deserti</name>
    <dbReference type="NCBI Taxonomy" id="2070366"/>
    <lineage>
        <taxon>Bacteria</taxon>
        <taxon>Bacillati</taxon>
        <taxon>Actinomycetota</taxon>
        <taxon>Actinomycetes</taxon>
        <taxon>Micromonosporales</taxon>
        <taxon>Micromonosporaceae</taxon>
        <taxon>Micromonospora</taxon>
    </lineage>
</organism>
<dbReference type="InterPro" id="IPR000843">
    <property type="entry name" value="HTH_LacI"/>
</dbReference>
<dbReference type="Proteomes" id="UP000248749">
    <property type="component" value="Unassembled WGS sequence"/>
</dbReference>
<dbReference type="SUPFAM" id="SSF47413">
    <property type="entry name" value="lambda repressor-like DNA-binding domains"/>
    <property type="match status" value="1"/>
</dbReference>
<dbReference type="Gene3D" id="2.60.120.200">
    <property type="match status" value="1"/>
</dbReference>
<dbReference type="AlphaFoldDB" id="A0A2W2DL01"/>
<dbReference type="Pfam" id="PF00356">
    <property type="entry name" value="LacI"/>
    <property type="match status" value="1"/>
</dbReference>
<name>A0A2W2DL01_9ACTN</name>
<evidence type="ECO:0000313" key="3">
    <source>
        <dbReference type="Proteomes" id="UP000248749"/>
    </source>
</evidence>
<gene>
    <name evidence="2" type="ORF">C1I99_06850</name>
</gene>
<dbReference type="EMBL" id="POUB01000027">
    <property type="protein sequence ID" value="PZG01520.1"/>
    <property type="molecule type" value="Genomic_DNA"/>
</dbReference>
<proteinExistence type="predicted"/>
<dbReference type="InterPro" id="IPR010982">
    <property type="entry name" value="Lambda_DNA-bd_dom_sf"/>
</dbReference>